<dbReference type="EMBL" id="BLAL01000034">
    <property type="protein sequence ID" value="GES77918.1"/>
    <property type="molecule type" value="Genomic_DNA"/>
</dbReference>
<dbReference type="OrthoDB" id="2322094at2759"/>
<sequence length="472" mass="54920">MKFNQYRLQILVDGMPLEECWELLNDNNHQYHESSSYVRDEITQLKHESGTIHYAAVNVNHGTRFSVRFSAENATKDHPIKAYLSVDGNWDFTYYHLTDEKFRKENGFWNKDRNKKFYFKFIPTTRSSTSPDSKLNKELNDNEFSLKKPGGPGCISVYFYRAKWVNHCSKIPNFNINQTLINNDANLLIGFDEEFHERNYEIQTGSVNLKRISRKPIAELHLHYRDISYLRDRGFVFPDLSTPKSDFIRDDYFEDIIKKRTESIESVQLNTISSDYNNQTDLIDKGKLDKTYSIVEKSNKRSLRFDEKRPFKKQAKDNFCILDATIQRDKILDNFKVDVSRPIVSQFNNNLIEDRLTKNVNTEEKSLESKISRINPLINSFSNVIIIEDSDDSNIQTNPNDSITGKVKSSKPSQEQDQVICLSGDEKVVRNVTPHLRKIKKRKSKNLAQCDSSNSGKIKVSKPFYDVIVLSD</sequence>
<dbReference type="Proteomes" id="UP000615446">
    <property type="component" value="Unassembled WGS sequence"/>
</dbReference>
<accession>A0A8H3KXP6</accession>
<feature type="region of interest" description="Disordered" evidence="1">
    <location>
        <begin position="396"/>
        <end position="415"/>
    </location>
</feature>
<proteinExistence type="predicted"/>
<evidence type="ECO:0000256" key="1">
    <source>
        <dbReference type="SAM" id="MobiDB-lite"/>
    </source>
</evidence>
<reference evidence="2" key="1">
    <citation type="submission" date="2019-10" db="EMBL/GenBank/DDBJ databases">
        <title>Conservation and host-specific expression of non-tandemly repeated heterogenous ribosome RNA gene in arbuscular mycorrhizal fungi.</title>
        <authorList>
            <person name="Maeda T."/>
            <person name="Kobayashi Y."/>
            <person name="Nakagawa T."/>
            <person name="Ezawa T."/>
            <person name="Yamaguchi K."/>
            <person name="Bino T."/>
            <person name="Nishimoto Y."/>
            <person name="Shigenobu S."/>
            <person name="Kawaguchi M."/>
        </authorList>
    </citation>
    <scope>NUCLEOTIDE SEQUENCE</scope>
    <source>
        <strain evidence="2">HR1</strain>
    </source>
</reference>
<gene>
    <name evidence="2" type="ORF">RCL2_000524700</name>
</gene>
<evidence type="ECO:0000313" key="3">
    <source>
        <dbReference type="Proteomes" id="UP000615446"/>
    </source>
</evidence>
<keyword evidence="2" id="KW-0378">Hydrolase</keyword>
<protein>
    <submittedName>
        <fullName evidence="2">Glycoside hydrolase family 20 protein</fullName>
    </submittedName>
</protein>
<evidence type="ECO:0000313" key="2">
    <source>
        <dbReference type="EMBL" id="GES77918.1"/>
    </source>
</evidence>
<dbReference type="GO" id="GO:0016787">
    <property type="term" value="F:hydrolase activity"/>
    <property type="evidence" value="ECO:0007669"/>
    <property type="project" value="UniProtKB-KW"/>
</dbReference>
<organism evidence="2 3">
    <name type="scientific">Rhizophagus clarus</name>
    <dbReference type="NCBI Taxonomy" id="94130"/>
    <lineage>
        <taxon>Eukaryota</taxon>
        <taxon>Fungi</taxon>
        <taxon>Fungi incertae sedis</taxon>
        <taxon>Mucoromycota</taxon>
        <taxon>Glomeromycotina</taxon>
        <taxon>Glomeromycetes</taxon>
        <taxon>Glomerales</taxon>
        <taxon>Glomeraceae</taxon>
        <taxon>Rhizophagus</taxon>
    </lineage>
</organism>
<dbReference type="AlphaFoldDB" id="A0A8H3KXP6"/>
<name>A0A8H3KXP6_9GLOM</name>
<comment type="caution">
    <text evidence="2">The sequence shown here is derived from an EMBL/GenBank/DDBJ whole genome shotgun (WGS) entry which is preliminary data.</text>
</comment>